<protein>
    <recommendedName>
        <fullName evidence="3">beta-glucosidase</fullName>
        <ecNumber evidence="3">3.2.1.21</ecNumber>
    </recommendedName>
</protein>
<feature type="domain" description="Glycoside hydrolase family 3 N-terminal" evidence="7">
    <location>
        <begin position="24"/>
        <end position="336"/>
    </location>
</feature>
<dbReference type="Pfam" id="PF00933">
    <property type="entry name" value="Glyco_hydro_3"/>
    <property type="match status" value="1"/>
</dbReference>
<dbReference type="Gene3D" id="3.40.50.1700">
    <property type="entry name" value="Glycoside hydrolase family 3 C-terminal domain"/>
    <property type="match status" value="1"/>
</dbReference>
<evidence type="ECO:0000313" key="8">
    <source>
        <dbReference type="EMBL" id="HCL01703.1"/>
    </source>
</evidence>
<comment type="catalytic activity">
    <reaction evidence="1">
        <text>Hydrolysis of terminal, non-reducing beta-D-glucosyl residues with release of beta-D-glucose.</text>
        <dbReference type="EC" id="3.2.1.21"/>
    </reaction>
</comment>
<dbReference type="AlphaFoldDB" id="A0A3D2X4Y2"/>
<dbReference type="InterPro" id="IPR051915">
    <property type="entry name" value="Cellulose_Degrad_GH3"/>
</dbReference>
<dbReference type="PANTHER" id="PTHR30620:SF16">
    <property type="entry name" value="LYSOSOMAL BETA GLUCOSIDASE"/>
    <property type="match status" value="1"/>
</dbReference>
<dbReference type="GO" id="GO:0008422">
    <property type="term" value="F:beta-glucosidase activity"/>
    <property type="evidence" value="ECO:0007669"/>
    <property type="project" value="UniProtKB-EC"/>
</dbReference>
<evidence type="ECO:0000256" key="2">
    <source>
        <dbReference type="ARBA" id="ARBA00005336"/>
    </source>
</evidence>
<evidence type="ECO:0000313" key="9">
    <source>
        <dbReference type="Proteomes" id="UP000262969"/>
    </source>
</evidence>
<proteinExistence type="inferred from homology"/>
<dbReference type="InterPro" id="IPR036881">
    <property type="entry name" value="Glyco_hydro_3_C_sf"/>
</dbReference>
<gene>
    <name evidence="8" type="ORF">DHW61_04690</name>
</gene>
<name>A0A3D2X4Y2_9FIRM</name>
<dbReference type="SUPFAM" id="SSF51445">
    <property type="entry name" value="(Trans)glycosidases"/>
    <property type="match status" value="1"/>
</dbReference>
<dbReference type="PROSITE" id="PS00775">
    <property type="entry name" value="GLYCOSYL_HYDROL_F3"/>
    <property type="match status" value="1"/>
</dbReference>
<dbReference type="Proteomes" id="UP000262969">
    <property type="component" value="Unassembled WGS sequence"/>
</dbReference>
<reference evidence="8 9" key="1">
    <citation type="journal article" date="2018" name="Nat. Biotechnol.">
        <title>A standardized bacterial taxonomy based on genome phylogeny substantially revises the tree of life.</title>
        <authorList>
            <person name="Parks D.H."/>
            <person name="Chuvochina M."/>
            <person name="Waite D.W."/>
            <person name="Rinke C."/>
            <person name="Skarshewski A."/>
            <person name="Chaumeil P.A."/>
            <person name="Hugenholtz P."/>
        </authorList>
    </citation>
    <scope>NUCLEOTIDE SEQUENCE [LARGE SCALE GENOMIC DNA]</scope>
    <source>
        <strain evidence="8">UBA11728</strain>
    </source>
</reference>
<dbReference type="InterPro" id="IPR001764">
    <property type="entry name" value="Glyco_hydro_3_N"/>
</dbReference>
<keyword evidence="4" id="KW-0732">Signal</keyword>
<evidence type="ECO:0000256" key="3">
    <source>
        <dbReference type="ARBA" id="ARBA00012744"/>
    </source>
</evidence>
<organism evidence="8 9">
    <name type="scientific">Lachnoclostridium phytofermentans</name>
    <dbReference type="NCBI Taxonomy" id="66219"/>
    <lineage>
        <taxon>Bacteria</taxon>
        <taxon>Bacillati</taxon>
        <taxon>Bacillota</taxon>
        <taxon>Clostridia</taxon>
        <taxon>Lachnospirales</taxon>
        <taxon>Lachnospiraceae</taxon>
    </lineage>
</organism>
<feature type="non-terminal residue" evidence="8">
    <location>
        <position position="426"/>
    </location>
</feature>
<dbReference type="InterPro" id="IPR036962">
    <property type="entry name" value="Glyco_hydro_3_N_sf"/>
</dbReference>
<dbReference type="InterPro" id="IPR019800">
    <property type="entry name" value="Glyco_hydro_3_AS"/>
</dbReference>
<dbReference type="GO" id="GO:0009251">
    <property type="term" value="P:glucan catabolic process"/>
    <property type="evidence" value="ECO:0007669"/>
    <property type="project" value="TreeGrafter"/>
</dbReference>
<dbReference type="PANTHER" id="PTHR30620">
    <property type="entry name" value="PERIPLASMIC BETA-GLUCOSIDASE-RELATED"/>
    <property type="match status" value="1"/>
</dbReference>
<dbReference type="PRINTS" id="PR00133">
    <property type="entry name" value="GLHYDRLASE3"/>
</dbReference>
<evidence type="ECO:0000256" key="1">
    <source>
        <dbReference type="ARBA" id="ARBA00000448"/>
    </source>
</evidence>
<dbReference type="InterPro" id="IPR017853">
    <property type="entry name" value="GH"/>
</dbReference>
<evidence type="ECO:0000256" key="5">
    <source>
        <dbReference type="ARBA" id="ARBA00022801"/>
    </source>
</evidence>
<evidence type="ECO:0000259" key="7">
    <source>
        <dbReference type="Pfam" id="PF00933"/>
    </source>
</evidence>
<accession>A0A3D2X4Y2</accession>
<dbReference type="Gene3D" id="3.20.20.300">
    <property type="entry name" value="Glycoside hydrolase, family 3, N-terminal domain"/>
    <property type="match status" value="1"/>
</dbReference>
<comment type="similarity">
    <text evidence="2">Belongs to the glycosyl hydrolase 3 family.</text>
</comment>
<sequence>MMFDRKERTMDQQKLKELLQDMSLPEKINQLLQVTSGFFIDDVELTGPIRENGITEQSIAQAGSVIGLLGAKKYKEIQDAYIKKHPHNIPLLLMLDVINGFRTIFPIPLAQGATFEPEVSKRCAQIAAKESAVSGVHVTFAPMVDLVRDARWGRVMESTGEDAKLNSDFAIAMVEGFQGTNVGEEYKIAACVKHFAAYGAPTAGRDYNTVELSENTLRGYYLPAYEAAVKAGVEMVMTSFNTLNGIPSTGNQWLMRNVLRDEMGFDGVLISDWAAIEELLYHGYANDRKEAAGLAMNAGVDIDMMTGIYSKNLESLIEDGTVKEELLDEAVLRILALKNKLGLFENPYKDADEEKEKEIILCEEHRKVSLEAAEKSFVLLKNDGILPLKKKEKIAFIGPFVSEKEIYGVWSMLGRPEDTVSIEEAA</sequence>
<evidence type="ECO:0000256" key="4">
    <source>
        <dbReference type="ARBA" id="ARBA00022729"/>
    </source>
</evidence>
<dbReference type="EC" id="3.2.1.21" evidence="3"/>
<keyword evidence="5" id="KW-0378">Hydrolase</keyword>
<dbReference type="EMBL" id="DPVV01000162">
    <property type="protein sequence ID" value="HCL01703.1"/>
    <property type="molecule type" value="Genomic_DNA"/>
</dbReference>
<evidence type="ECO:0000256" key="6">
    <source>
        <dbReference type="ARBA" id="ARBA00023295"/>
    </source>
</evidence>
<comment type="caution">
    <text evidence="8">The sequence shown here is derived from an EMBL/GenBank/DDBJ whole genome shotgun (WGS) entry which is preliminary data.</text>
</comment>
<keyword evidence="6" id="KW-0326">Glycosidase</keyword>